<accession>A0A9P0D7H3</accession>
<keyword evidence="14" id="KW-0325">Glycoprotein</keyword>
<dbReference type="GO" id="GO:0006508">
    <property type="term" value="P:proteolysis"/>
    <property type="evidence" value="ECO:0007669"/>
    <property type="project" value="UniProtKB-KW"/>
</dbReference>
<feature type="binding site" evidence="16">
    <location>
        <position position="515"/>
    </location>
    <ligand>
        <name>Ca(2+)</name>
        <dbReference type="ChEBI" id="CHEBI:29108"/>
        <label>1</label>
    </ligand>
</feature>
<evidence type="ECO:0000256" key="16">
    <source>
        <dbReference type="PIRSR" id="PIRSR613273-2"/>
    </source>
</evidence>
<evidence type="ECO:0000256" key="5">
    <source>
        <dbReference type="ARBA" id="ARBA00022685"/>
    </source>
</evidence>
<dbReference type="Pfam" id="PF19030">
    <property type="entry name" value="TSP1_ADAMTS"/>
    <property type="match status" value="7"/>
</dbReference>
<feature type="disulfide bond" evidence="17">
    <location>
        <begin position="471"/>
        <end position="497"/>
    </location>
</feature>
<dbReference type="InterPro" id="IPR000884">
    <property type="entry name" value="TSP1_rpt"/>
</dbReference>
<dbReference type="Pfam" id="PF01562">
    <property type="entry name" value="Pep_M12B_propep"/>
    <property type="match status" value="1"/>
</dbReference>
<evidence type="ECO:0000256" key="13">
    <source>
        <dbReference type="ARBA" id="ARBA00023157"/>
    </source>
</evidence>
<feature type="disulfide bond" evidence="17">
    <location>
        <begin position="413"/>
        <end position="423"/>
    </location>
</feature>
<feature type="disulfide bond" evidence="17">
    <location>
        <begin position="554"/>
        <end position="592"/>
    </location>
</feature>
<keyword evidence="11" id="KW-0482">Metalloprotease</keyword>
<dbReference type="FunFam" id="2.20.100.10:FF:000006">
    <property type="entry name" value="A disintegrin and metalloproteinase with thrombospondin motifs 1"/>
    <property type="match status" value="1"/>
</dbReference>
<feature type="disulfide bond" evidence="17">
    <location>
        <begin position="389"/>
        <end position="439"/>
    </location>
</feature>
<dbReference type="Gene3D" id="3.40.1620.60">
    <property type="match status" value="1"/>
</dbReference>
<evidence type="ECO:0000256" key="7">
    <source>
        <dbReference type="ARBA" id="ARBA00022729"/>
    </source>
</evidence>
<keyword evidence="9" id="KW-0378">Hydrolase</keyword>
<keyword evidence="5" id="KW-0165">Cleavage on pair of basic residues</keyword>
<dbReference type="InterPro" id="IPR001590">
    <property type="entry name" value="Peptidase_M12B"/>
</dbReference>
<evidence type="ECO:0000256" key="1">
    <source>
        <dbReference type="ARBA" id="ARBA00004498"/>
    </source>
</evidence>
<evidence type="ECO:0000313" key="21">
    <source>
        <dbReference type="EMBL" id="CAH1115335.1"/>
    </source>
</evidence>
<keyword evidence="4" id="KW-0645">Protease</keyword>
<dbReference type="SUPFAM" id="SSF82895">
    <property type="entry name" value="TSP-1 type 1 repeat"/>
    <property type="match status" value="8"/>
</dbReference>
<keyword evidence="3" id="KW-0272">Extracellular matrix</keyword>
<dbReference type="InterPro" id="IPR013273">
    <property type="entry name" value="ADAMTS/ADAMTS-like"/>
</dbReference>
<sequence length="1757" mass="199715">MTNKFLKKQVLASCAILALGAMVVFVWVAFSQGAFKTQRQYSSVNVTLAVPVQSGGTFNRTRHKEKIEKTHLDDIETDDLEYVKPMKISPPLNSENPSFNQYGHFRQKQANSWDLHPFYEIDAFGKKLILELDFNGKFVAPNLHIVTHFKENFTQRTKHDPRVLGCFYTGRIRSDPNSKVAVSLCDGMMGYINTNDSSYYIEPAETFTKGSMTSLMHRIKKLPHPTRKFNDVTFDTNEFYENSENRTIVIDDPDNKADNPKSHHLKKRSVHLYDSNDIEGTCDVITNTANLTSEDGPRPRRNAEWSNINRLSNVSYVKVLIVADRTMVKYHVTQDDLTYYILTIMGHVSFLFKEETIGNAISVALVRIEVLTDLDFSNTNSAGMLQKFCAWTRDNIQDRAHNVAVLLTRDTICRNDNDIYQHCSTLGVAQVDSMCQSGCAIVKDKGLATSFTIAHEIGHVLGMPHDEDKKCERFNKDINTNNIMTSVFKRSFTWSPCSSYYVTEFLNSGRSSCLDKPPTNDYLPTYAYTETLPGDKIDLEIQCELEFGPGTRVCLSNEISDLLGYKSHEWLSPSVSAPCQYLYCFNANTSQCISTYVPWADGTRCGERKVCFNGQCRYEHELVPRDGGWGPWQPFGPCSRTCGGGVAASKRFCNSPKPVNGGSYCIGENVRYRSCNTSECEFGAIPFRTKQCVDFNGRTEEILNSSTLIKWEPDYDIENPEDYCKLFCIPNKLKPSYRLMDKVIDGTKCGPSGFGICVNGICVEGGCDNILHSSMVLDECGICGGDNSRCQEITKTYNKSADAIPSYNRVDRIPKGSSNINITQYSYPYLTRDSSYLVLADGETEDFLLNGDLLINMDAREIPFGNIKLKYSGANTATEWIISEKNKKLPKDLVIKVLSYDSSVPNIHYRYIIDVKEAPSYGWQLNPNQRWTKCNSICEGKQYRKPACMDLLTQIEVKPNLCDNVEDKAIQQRDCNTHCQLTWNIASKSACSPQCGKGIRNVYYNCMKVYKTKANYNEFVNDKHCTILTTPPARESCNTICNSTRWNYSQWSECSKTCGGGIQRRTAKCIDDRNTPIDDSYCNNSEMITEQICNTENCPVWTLADTSSCSRSCGGGYRNLTYYCVLDGRIHEDYACDPLTKPSDREKCNEQACGRWAPLNNYHSCSVTCGEGIERRIFVCKKFDSDTVLDDIFCRDLKIPTETRPCYKAKCDFLSTFAHRRHSLRDEFDNSVITEPLVRLRTYKWAAGDWSTCSQSCGGGKSKQYFKCIDDNGDENSMMCDPNKKPNNIISCNQFACPKWKTGDWSRSCESNCERYRQVRCTDSSGKIVADIQCENSKKPENSTKCKLTECPYMTNTIPRGYFDSSEKGDKRYRWKLGPWKPCSNFCGKGTRRRHIECEDALNELTVVDAFCKHLKKPRITRPCERYSCKLAWIEGYWSACSATCGTGVKKRNVTCHRVYKGGVIDPVALPDHYHQNYCSLKNKPPTTAKCILSHCGDQYIWQPEPWKQCSHQCGRKGRQIRVIHCVNAWSKQKVPRFHCRRNLKPPRKRKCNQWKCLYRSCKEIKHYTGTKENRDYVISLHSRPVQIHCYKMDTPEPLEYISLHPDTMNFAEIYGRRLINERTCPYSGQRRDDCPCDHVGSERSGFTKFWKVRLDISSMKIIGDDYTFSKQINGTQVPYGSAGDCYSSVQNCGQGQFEVDLAHTSFRLANNVRWEKLGPYASAQIRRSDTRASGKCGGYCGNCIPDPNIGLAVEIT</sequence>
<feature type="binding site" evidence="16 18">
    <location>
        <position position="455"/>
    </location>
    <ligand>
        <name>Zn(2+)</name>
        <dbReference type="ChEBI" id="CHEBI:29105"/>
        <note>catalytic</note>
    </ligand>
</feature>
<dbReference type="PRINTS" id="PR01857">
    <property type="entry name" value="ADAMTSFAMILY"/>
</dbReference>
<dbReference type="FunFam" id="2.20.100.10:FF:000005">
    <property type="entry name" value="ADAM metallopeptidase with thrombospondin type 1 motif 9"/>
    <property type="match status" value="2"/>
</dbReference>
<dbReference type="InterPro" id="IPR050439">
    <property type="entry name" value="ADAMTS_ADAMTS-like"/>
</dbReference>
<dbReference type="InterPro" id="IPR006586">
    <property type="entry name" value="ADAM_Cys-rich"/>
</dbReference>
<feature type="disulfide bond" evidence="17">
    <location>
        <begin position="638"/>
        <end position="675"/>
    </location>
</feature>
<dbReference type="Pfam" id="PF17771">
    <property type="entry name" value="ADAMTS_CR_2"/>
    <property type="match status" value="1"/>
</dbReference>
<dbReference type="Gene3D" id="2.60.120.830">
    <property type="match status" value="1"/>
</dbReference>
<dbReference type="Pfam" id="PF01421">
    <property type="entry name" value="Reprolysin"/>
    <property type="match status" value="1"/>
</dbReference>
<evidence type="ECO:0000256" key="3">
    <source>
        <dbReference type="ARBA" id="ARBA00022530"/>
    </source>
</evidence>
<dbReference type="GO" id="GO:0008270">
    <property type="term" value="F:zinc ion binding"/>
    <property type="evidence" value="ECO:0007669"/>
    <property type="project" value="InterPro"/>
</dbReference>
<evidence type="ECO:0000256" key="10">
    <source>
        <dbReference type="ARBA" id="ARBA00022833"/>
    </source>
</evidence>
<evidence type="ECO:0000256" key="4">
    <source>
        <dbReference type="ARBA" id="ARBA00022670"/>
    </source>
</evidence>
<dbReference type="GO" id="GO:0030198">
    <property type="term" value="P:extracellular matrix organization"/>
    <property type="evidence" value="ECO:0007669"/>
    <property type="project" value="InterPro"/>
</dbReference>
<dbReference type="InterPro" id="IPR012314">
    <property type="entry name" value="Pept_M12B_GON-ADAMTSs"/>
</dbReference>
<dbReference type="PROSITE" id="PS50092">
    <property type="entry name" value="TSP1"/>
    <property type="match status" value="8"/>
</dbReference>
<feature type="domain" description="Peptidase M12B" evidence="19">
    <location>
        <begin position="315"/>
        <end position="518"/>
    </location>
</feature>
<name>A0A9P0D7H3_9CUCU</name>
<dbReference type="InterPro" id="IPR024079">
    <property type="entry name" value="MetalloPept_cat_dom_sf"/>
</dbReference>
<comment type="caution">
    <text evidence="18">Lacks conserved residue(s) required for the propagation of feature annotation.</text>
</comment>
<dbReference type="InterPro" id="IPR002870">
    <property type="entry name" value="Peptidase_M12B_N"/>
</dbReference>
<evidence type="ECO:0000256" key="14">
    <source>
        <dbReference type="ARBA" id="ARBA00023180"/>
    </source>
</evidence>
<evidence type="ECO:0000256" key="11">
    <source>
        <dbReference type="ARBA" id="ARBA00023049"/>
    </source>
</evidence>
<feature type="binding site" evidence="16 18">
    <location>
        <position position="465"/>
    </location>
    <ligand>
        <name>Zn(2+)</name>
        <dbReference type="ChEBI" id="CHEBI:29105"/>
        <note>catalytic</note>
    </ligand>
</feature>
<keyword evidence="8" id="KW-0677">Repeat</keyword>
<gene>
    <name evidence="21" type="ORF">PSYICH_LOCUS15691</name>
</gene>
<evidence type="ECO:0000256" key="17">
    <source>
        <dbReference type="PIRSR" id="PIRSR613273-3"/>
    </source>
</evidence>
<keyword evidence="22" id="KW-1185">Reference proteome</keyword>
<keyword evidence="6 16" id="KW-0479">Metal-binding</keyword>
<dbReference type="SMART" id="SM00209">
    <property type="entry name" value="TSP1"/>
    <property type="match status" value="10"/>
</dbReference>
<comment type="cofactor">
    <cofactor evidence="16">
        <name>Zn(2+)</name>
        <dbReference type="ChEBI" id="CHEBI:29105"/>
    </cofactor>
    <text evidence="16">Binds 1 zinc ion per subunit.</text>
</comment>
<feature type="disulfide bond" evidence="17">
    <location>
        <begin position="653"/>
        <end position="665"/>
    </location>
</feature>
<dbReference type="PROSITE" id="PS51046">
    <property type="entry name" value="GON"/>
    <property type="match status" value="1"/>
</dbReference>
<dbReference type="SUPFAM" id="SSF55486">
    <property type="entry name" value="Metalloproteases ('zincins'), catalytic domain"/>
    <property type="match status" value="1"/>
</dbReference>
<evidence type="ECO:0000259" key="20">
    <source>
        <dbReference type="PROSITE" id="PS51046"/>
    </source>
</evidence>
<protein>
    <recommendedName>
        <fullName evidence="23">A disintegrin and metalloproteinase with thrombospondin motifs 9</fullName>
    </recommendedName>
</protein>
<dbReference type="Pfam" id="PF19236">
    <property type="entry name" value="ADAMTS_CR_3"/>
    <property type="match status" value="1"/>
</dbReference>
<comment type="subcellular location">
    <subcellularLocation>
        <location evidence="1">Secreted</location>
        <location evidence="1">Extracellular space</location>
        <location evidence="1">Extracellular matrix</location>
    </subcellularLocation>
</comment>
<keyword evidence="13 17" id="KW-1015">Disulfide bond</keyword>
<dbReference type="OrthoDB" id="5855429at2759"/>
<dbReference type="SMART" id="SM00608">
    <property type="entry name" value="ACR"/>
    <property type="match status" value="1"/>
</dbReference>
<feature type="disulfide bond" evidence="17">
    <location>
        <begin position="435"/>
        <end position="513"/>
    </location>
</feature>
<feature type="binding site" evidence="16">
    <location>
        <position position="513"/>
    </location>
    <ligand>
        <name>Ca(2+)</name>
        <dbReference type="ChEBI" id="CHEBI:29108"/>
        <label>1</label>
    </ligand>
</feature>
<keyword evidence="10 16" id="KW-0862">Zinc</keyword>
<dbReference type="Gene3D" id="3.40.390.10">
    <property type="entry name" value="Collagenase (Catalytic Domain)"/>
    <property type="match status" value="1"/>
</dbReference>
<feature type="binding site" evidence="16 18">
    <location>
        <position position="459"/>
    </location>
    <ligand>
        <name>Zn(2+)</name>
        <dbReference type="ChEBI" id="CHEBI:29105"/>
        <note>catalytic</note>
    </ligand>
</feature>
<dbReference type="Proteomes" id="UP001153636">
    <property type="component" value="Chromosome 9"/>
</dbReference>
<evidence type="ECO:0000256" key="18">
    <source>
        <dbReference type="PROSITE-ProRule" id="PRU00276"/>
    </source>
</evidence>
<feature type="disulfide bond" evidence="17">
    <location>
        <begin position="605"/>
        <end position="616"/>
    </location>
</feature>
<organism evidence="21 22">
    <name type="scientific">Psylliodes chrysocephalus</name>
    <dbReference type="NCBI Taxonomy" id="3402493"/>
    <lineage>
        <taxon>Eukaryota</taxon>
        <taxon>Metazoa</taxon>
        <taxon>Ecdysozoa</taxon>
        <taxon>Arthropoda</taxon>
        <taxon>Hexapoda</taxon>
        <taxon>Insecta</taxon>
        <taxon>Pterygota</taxon>
        <taxon>Neoptera</taxon>
        <taxon>Endopterygota</taxon>
        <taxon>Coleoptera</taxon>
        <taxon>Polyphaga</taxon>
        <taxon>Cucujiformia</taxon>
        <taxon>Chrysomeloidea</taxon>
        <taxon>Chrysomelidae</taxon>
        <taxon>Galerucinae</taxon>
        <taxon>Alticini</taxon>
        <taxon>Psylliodes</taxon>
    </lineage>
</organism>
<dbReference type="PROSITE" id="PS50215">
    <property type="entry name" value="ADAM_MEPRO"/>
    <property type="match status" value="1"/>
</dbReference>
<dbReference type="InterPro" id="IPR036383">
    <property type="entry name" value="TSP1_rpt_sf"/>
</dbReference>
<evidence type="ECO:0000256" key="8">
    <source>
        <dbReference type="ARBA" id="ARBA00022737"/>
    </source>
</evidence>
<evidence type="ECO:0008006" key="23">
    <source>
        <dbReference type="Google" id="ProtNLM"/>
    </source>
</evidence>
<feature type="active site" evidence="15 18">
    <location>
        <position position="456"/>
    </location>
</feature>
<reference evidence="21" key="1">
    <citation type="submission" date="2022-01" db="EMBL/GenBank/DDBJ databases">
        <authorList>
            <person name="King R."/>
        </authorList>
    </citation>
    <scope>NUCLEOTIDE SEQUENCE</scope>
</reference>
<keyword evidence="7" id="KW-0732">Signal</keyword>
<evidence type="ECO:0000256" key="15">
    <source>
        <dbReference type="PIRSR" id="PIRSR613273-1"/>
    </source>
</evidence>
<dbReference type="Gene3D" id="2.20.100.10">
    <property type="entry name" value="Thrombospondin type-1 (TSP1) repeat"/>
    <property type="match status" value="7"/>
</dbReference>
<evidence type="ECO:0000256" key="12">
    <source>
        <dbReference type="ARBA" id="ARBA00023145"/>
    </source>
</evidence>
<dbReference type="InterPro" id="IPR045371">
    <property type="entry name" value="ADAMTS_CR_3"/>
</dbReference>
<dbReference type="Pfam" id="PF08685">
    <property type="entry name" value="GON"/>
    <property type="match status" value="1"/>
</dbReference>
<dbReference type="PANTHER" id="PTHR13723">
    <property type="entry name" value="ADAMTS A DISINTEGRIN AND METALLOPROTEASE WITH THROMBOSPONDIN MOTIFS PROTEASE"/>
    <property type="match status" value="1"/>
</dbReference>
<keyword evidence="16" id="KW-0106">Calcium</keyword>
<keyword evidence="12" id="KW-0865">Zymogen</keyword>
<feature type="binding site" evidence="16">
    <location>
        <position position="515"/>
    </location>
    <ligand>
        <name>Ca(2+)</name>
        <dbReference type="ChEBI" id="CHEBI:29108"/>
        <label>2</label>
    </ligand>
</feature>
<dbReference type="PANTHER" id="PTHR13723:SF278">
    <property type="entry name" value="ADAM METALLOPEPTIDASE WITH THROMBOSPONDIN TYPE 1 MOTIF A, ISOFORM B"/>
    <property type="match status" value="1"/>
</dbReference>
<feature type="disulfide bond" evidence="17">
    <location>
        <begin position="543"/>
        <end position="584"/>
    </location>
</feature>
<dbReference type="Pfam" id="PF05986">
    <property type="entry name" value="ADAMTS_spacer1"/>
    <property type="match status" value="1"/>
</dbReference>
<proteinExistence type="predicted"/>
<dbReference type="InterPro" id="IPR041645">
    <property type="entry name" value="ADAMTS_CR_2"/>
</dbReference>
<feature type="domain" description="GON" evidence="20">
    <location>
        <begin position="1558"/>
        <end position="1757"/>
    </location>
</feature>
<dbReference type="Pfam" id="PF00090">
    <property type="entry name" value="TSP_1"/>
    <property type="match status" value="1"/>
</dbReference>
<evidence type="ECO:0000313" key="22">
    <source>
        <dbReference type="Proteomes" id="UP001153636"/>
    </source>
</evidence>
<feature type="disulfide bond" evidence="17">
    <location>
        <begin position="642"/>
        <end position="680"/>
    </location>
</feature>
<dbReference type="GO" id="GO:0004222">
    <property type="term" value="F:metalloendopeptidase activity"/>
    <property type="evidence" value="ECO:0007669"/>
    <property type="project" value="InterPro"/>
</dbReference>
<dbReference type="EMBL" id="OV651821">
    <property type="protein sequence ID" value="CAH1115335.1"/>
    <property type="molecule type" value="Genomic_DNA"/>
</dbReference>
<evidence type="ECO:0000256" key="2">
    <source>
        <dbReference type="ARBA" id="ARBA00022525"/>
    </source>
</evidence>
<dbReference type="InterPro" id="IPR010294">
    <property type="entry name" value="ADAMTS_spacer1"/>
</dbReference>
<evidence type="ECO:0000256" key="9">
    <source>
        <dbReference type="ARBA" id="ARBA00022801"/>
    </source>
</evidence>
<keyword evidence="2" id="KW-0964">Secreted</keyword>
<evidence type="ECO:0000256" key="6">
    <source>
        <dbReference type="ARBA" id="ARBA00022723"/>
    </source>
</evidence>
<feature type="disulfide bond" evidence="17">
    <location>
        <begin position="579"/>
        <end position="611"/>
    </location>
</feature>
<evidence type="ECO:0000259" key="19">
    <source>
        <dbReference type="PROSITE" id="PS50215"/>
    </source>
</evidence>